<evidence type="ECO:0000313" key="2">
    <source>
        <dbReference type="EMBL" id="VEB56181.1"/>
    </source>
</evidence>
<evidence type="ECO:0000313" key="3">
    <source>
        <dbReference type="Proteomes" id="UP000269208"/>
    </source>
</evidence>
<dbReference type="Proteomes" id="UP000269208">
    <property type="component" value="Chromosome"/>
</dbReference>
<feature type="region of interest" description="Disordered" evidence="1">
    <location>
        <begin position="65"/>
        <end position="86"/>
    </location>
</feature>
<dbReference type="AlphaFoldDB" id="A0A3S4HXS1"/>
<accession>A0A3S4HXS1</accession>
<dbReference type="EMBL" id="LR134190">
    <property type="protein sequence ID" value="VEB56181.1"/>
    <property type="molecule type" value="Genomic_DNA"/>
</dbReference>
<gene>
    <name evidence="2" type="ORF">NCTC6754_04223</name>
</gene>
<evidence type="ECO:0000256" key="1">
    <source>
        <dbReference type="SAM" id="MobiDB-lite"/>
    </source>
</evidence>
<sequence length="100" mass="11163">MGINHAPLSIGFQQATTDVKAGGAADFSRVKQRVVRRAAADINIQHPAHPLLRQALRSGAVTGNDRFQMRPGAGDHKVAQRLRERHDRRTGVAGFWRFRR</sequence>
<organism evidence="2 3">
    <name type="scientific">Salmonella enterica I</name>
    <dbReference type="NCBI Taxonomy" id="59201"/>
    <lineage>
        <taxon>Bacteria</taxon>
        <taxon>Pseudomonadati</taxon>
        <taxon>Pseudomonadota</taxon>
        <taxon>Gammaproteobacteria</taxon>
        <taxon>Enterobacterales</taxon>
        <taxon>Enterobacteriaceae</taxon>
        <taxon>Salmonella</taxon>
    </lineage>
</organism>
<feature type="compositionally biased region" description="Basic and acidic residues" evidence="1">
    <location>
        <begin position="73"/>
        <end position="86"/>
    </location>
</feature>
<proteinExistence type="predicted"/>
<reference evidence="2 3" key="1">
    <citation type="submission" date="2018-12" db="EMBL/GenBank/DDBJ databases">
        <authorList>
            <consortium name="Pathogen Informatics"/>
        </authorList>
    </citation>
    <scope>NUCLEOTIDE SEQUENCE [LARGE SCALE GENOMIC DNA]</scope>
    <source>
        <strain evidence="2 3">NCTC6754</strain>
    </source>
</reference>
<name>A0A3S4HXS1_SALET</name>
<protein>
    <submittedName>
        <fullName evidence="2">Uncharacterized protein</fullName>
    </submittedName>
</protein>